<dbReference type="EMBL" id="CP003167">
    <property type="protein sequence ID" value="AGB01638.1"/>
    <property type="molecule type" value="Genomic_DNA"/>
</dbReference>
<dbReference type="eggNOG" id="arCOG03888">
    <property type="taxonomic scope" value="Archaea"/>
</dbReference>
<feature type="transmembrane region" description="Helical" evidence="1">
    <location>
        <begin position="42"/>
        <end position="62"/>
    </location>
</feature>
<feature type="transmembrane region" description="Helical" evidence="1">
    <location>
        <begin position="225"/>
        <end position="243"/>
    </location>
</feature>
<keyword evidence="1" id="KW-1133">Transmembrane helix</keyword>
<protein>
    <submittedName>
        <fullName evidence="2">Uncharacterized protein</fullName>
    </submittedName>
</protein>
<dbReference type="AlphaFoldDB" id="L0HEA0"/>
<keyword evidence="1" id="KW-0472">Membrane</keyword>
<proteinExistence type="predicted"/>
<organism evidence="2 3">
    <name type="scientific">Methanoregula formicica (strain DSM 22288 / NBRC 105244 / SMSP)</name>
    <dbReference type="NCBI Taxonomy" id="593750"/>
    <lineage>
        <taxon>Archaea</taxon>
        <taxon>Methanobacteriati</taxon>
        <taxon>Methanobacteriota</taxon>
        <taxon>Stenosarchaea group</taxon>
        <taxon>Methanomicrobia</taxon>
        <taxon>Methanomicrobiales</taxon>
        <taxon>Methanoregulaceae</taxon>
        <taxon>Methanoregula</taxon>
    </lineage>
</organism>
<keyword evidence="1" id="KW-0812">Transmembrane</keyword>
<gene>
    <name evidence="2" type="ordered locus">Metfor_0575</name>
</gene>
<sequence length="247" mass="25877">MPDCSSVASRAADSLCCTPANQTDMAIMGRVHPLFRYIMNPVFRSLICGCLLFLIFVIPVAASPVLTSESFTPNPPLIPGDGQEVVATFAIPSGTTFPRDHEIQMTTQLENAKWNIQVVVDGHNSAQQTASGTAAFINGMVLSYSVNHDVRFTVTVTGTVPPAATGSVTVIDLIEIDNTGNIMSGSEIVVSQPAAGSPTAPAVITVPTRTPPLTTASPAATRSPAFSAVVGILASGMAGVVWMRRRH</sequence>
<reference evidence="2 3" key="2">
    <citation type="journal article" date="2014" name="Genome Announc.">
        <title>Complete Genome Sequence of Methanoregula formicica SMSPT, a Mesophilic Hydrogenotrophic Methanogen Isolated from a Methanogenic Upflow Anaerobic Sludge Blanket Reactor.</title>
        <authorList>
            <person name="Yamamoto K."/>
            <person name="Tamaki H."/>
            <person name="Cadillo-Quiroz H."/>
            <person name="Imachi H."/>
            <person name="Kyrpides N."/>
            <person name="Woyke T."/>
            <person name="Goodwin L."/>
            <person name="Zinder S.H."/>
            <person name="Kamagata Y."/>
            <person name="Liu W.T."/>
        </authorList>
    </citation>
    <scope>NUCLEOTIDE SEQUENCE [LARGE SCALE GENOMIC DNA]</scope>
    <source>
        <strain evidence="3">DSM 22288 / NBRC 105244 / SMSP</strain>
    </source>
</reference>
<evidence type="ECO:0000256" key="1">
    <source>
        <dbReference type="SAM" id="Phobius"/>
    </source>
</evidence>
<dbReference type="InParanoid" id="L0HEA0"/>
<dbReference type="HOGENOM" id="CLU_1122620_0_0_2"/>
<accession>L0HEA0</accession>
<name>L0HEA0_METFS</name>
<keyword evidence="3" id="KW-1185">Reference proteome</keyword>
<evidence type="ECO:0000313" key="3">
    <source>
        <dbReference type="Proteomes" id="UP000010824"/>
    </source>
</evidence>
<dbReference type="STRING" id="593750.Metfor_0575"/>
<reference evidence="3" key="1">
    <citation type="submission" date="2011-12" db="EMBL/GenBank/DDBJ databases">
        <title>Complete sequence of Methanoregula formicicum SMSP.</title>
        <authorList>
            <person name="Lucas S."/>
            <person name="Han J."/>
            <person name="Lapidus A."/>
            <person name="Cheng J.-F."/>
            <person name="Goodwin L."/>
            <person name="Pitluck S."/>
            <person name="Peters L."/>
            <person name="Ovchinnikova G."/>
            <person name="Teshima H."/>
            <person name="Detter J.C."/>
            <person name="Han C."/>
            <person name="Tapia R."/>
            <person name="Land M."/>
            <person name="Hauser L."/>
            <person name="Kyrpides N."/>
            <person name="Ivanova N."/>
            <person name="Pagani I."/>
            <person name="Imachi H."/>
            <person name="Tamaki H."/>
            <person name="Sekiguchi Y."/>
            <person name="Kamagata Y."/>
            <person name="Cadillo-Quiroz H."/>
            <person name="Zinder S."/>
            <person name="Liu W.-T."/>
            <person name="Woyke T."/>
        </authorList>
    </citation>
    <scope>NUCLEOTIDE SEQUENCE [LARGE SCALE GENOMIC DNA]</scope>
    <source>
        <strain evidence="3">DSM 22288 / NBRC 105244 / SMSP</strain>
    </source>
</reference>
<dbReference type="Proteomes" id="UP000010824">
    <property type="component" value="Chromosome"/>
</dbReference>
<evidence type="ECO:0000313" key="2">
    <source>
        <dbReference type="EMBL" id="AGB01638.1"/>
    </source>
</evidence>
<dbReference type="KEGG" id="mfo:Metfor_0575"/>